<name>A0AB35RSZ8_9ENTR</name>
<sequence length="93" mass="10723">MREIELTPKANEDPENIWLYGFETFGMEKADCYILHISSTFGHLAQHSAGRRREELGQIHYYLTPPFINSEFRPSAGLSLFPHPPFGNYPLLI</sequence>
<dbReference type="Proteomes" id="UP001286589">
    <property type="component" value="Unassembled WGS sequence"/>
</dbReference>
<organism evidence="1 2">
    <name type="scientific">Phytobacter ursingii</name>
    <dbReference type="NCBI Taxonomy" id="1972431"/>
    <lineage>
        <taxon>Bacteria</taxon>
        <taxon>Pseudomonadati</taxon>
        <taxon>Pseudomonadota</taxon>
        <taxon>Gammaproteobacteria</taxon>
        <taxon>Enterobacterales</taxon>
        <taxon>Enterobacteriaceae</taxon>
        <taxon>Phytobacter</taxon>
    </lineage>
</organism>
<dbReference type="AlphaFoldDB" id="A0AB35RSZ8"/>
<dbReference type="EMBL" id="JAWJAC010000017">
    <property type="protein sequence ID" value="MDV2865261.1"/>
    <property type="molecule type" value="Genomic_DNA"/>
</dbReference>
<evidence type="ECO:0000313" key="1">
    <source>
        <dbReference type="EMBL" id="MDV2865261.1"/>
    </source>
</evidence>
<dbReference type="RefSeq" id="WP_229221708.1">
    <property type="nucleotide sequence ID" value="NZ_JAWJAC010000017.1"/>
</dbReference>
<protein>
    <submittedName>
        <fullName evidence="1">Type II toxin-antitoxin system RelE/ParE family toxin</fullName>
    </submittedName>
</protein>
<dbReference type="Gene3D" id="3.30.2310.20">
    <property type="entry name" value="RelE-like"/>
    <property type="match status" value="1"/>
</dbReference>
<evidence type="ECO:0000313" key="2">
    <source>
        <dbReference type="Proteomes" id="UP001286589"/>
    </source>
</evidence>
<keyword evidence="2" id="KW-1185">Reference proteome</keyword>
<comment type="caution">
    <text evidence="1">The sequence shown here is derived from an EMBL/GenBank/DDBJ whole genome shotgun (WGS) entry which is preliminary data.</text>
</comment>
<accession>A0AB35RSZ8</accession>
<reference evidence="1 2" key="1">
    <citation type="submission" date="2023-10" db="EMBL/GenBank/DDBJ databases">
        <title>Phytobacter spp. The emergence of a new genus of hospital-origin enterobacteria encoding carbapenemases in Argentina.</title>
        <authorList>
            <person name="Vay C."/>
            <person name="Almuzara M."/>
            <person name="Traglia G.M."/>
            <person name="Campos J."/>
        </authorList>
    </citation>
    <scope>NUCLEOTIDE SEQUENCE [LARGE SCALE GENOMIC DNA]</scope>
    <source>
        <strain evidence="1 2">CVMA36</strain>
    </source>
</reference>
<dbReference type="InterPro" id="IPR035093">
    <property type="entry name" value="RelE/ParE_toxin_dom_sf"/>
</dbReference>
<proteinExistence type="predicted"/>
<gene>
    <name evidence="1" type="ORF">R0H02_22735</name>
</gene>